<dbReference type="PANTHER" id="PTHR23511">
    <property type="entry name" value="SYNAPTIC VESICLE GLYCOPROTEIN 2"/>
    <property type="match status" value="1"/>
</dbReference>
<feature type="transmembrane region" description="Helical" evidence="6">
    <location>
        <begin position="456"/>
        <end position="475"/>
    </location>
</feature>
<evidence type="ECO:0000256" key="1">
    <source>
        <dbReference type="ARBA" id="ARBA00004651"/>
    </source>
</evidence>
<dbReference type="PROSITE" id="PS00217">
    <property type="entry name" value="SUGAR_TRANSPORT_2"/>
    <property type="match status" value="1"/>
</dbReference>
<dbReference type="InterPro" id="IPR005829">
    <property type="entry name" value="Sugar_transporter_CS"/>
</dbReference>
<dbReference type="InterPro" id="IPR020846">
    <property type="entry name" value="MFS_dom"/>
</dbReference>
<evidence type="ECO:0000256" key="5">
    <source>
        <dbReference type="ARBA" id="ARBA00023136"/>
    </source>
</evidence>
<keyword evidence="3 6" id="KW-0812">Transmembrane</keyword>
<dbReference type="SUPFAM" id="SSF103473">
    <property type="entry name" value="MFS general substrate transporter"/>
    <property type="match status" value="1"/>
</dbReference>
<dbReference type="PROSITE" id="PS00216">
    <property type="entry name" value="SUGAR_TRANSPORT_1"/>
    <property type="match status" value="1"/>
</dbReference>
<gene>
    <name evidence="8" type="ORF">KTA_06880</name>
</gene>
<dbReference type="InterPro" id="IPR036259">
    <property type="entry name" value="MFS_trans_sf"/>
</dbReference>
<evidence type="ECO:0000256" key="3">
    <source>
        <dbReference type="ARBA" id="ARBA00022692"/>
    </source>
</evidence>
<dbReference type="GO" id="GO:0022857">
    <property type="term" value="F:transmembrane transporter activity"/>
    <property type="evidence" value="ECO:0007669"/>
    <property type="project" value="InterPro"/>
</dbReference>
<feature type="transmembrane region" description="Helical" evidence="6">
    <location>
        <begin position="339"/>
        <end position="359"/>
    </location>
</feature>
<evidence type="ECO:0000256" key="6">
    <source>
        <dbReference type="SAM" id="Phobius"/>
    </source>
</evidence>
<sequence length="489" mass="51988">MASEAGNPSQPVAGAGSTSSTAAAVIARLDRIPIWALPYLYIGIIGAGFLFTFFDIFDINVSFIQTCVQIVAGCTPESAANYLGLPVLLNLVGYVIGTLILSPLADRLGRRDMLLVTMVITGLGSLYNALVGDYVNFIIARTITGIGVGADLALVNTYINEVAPSGGRARYTSLIFIMSSLGAFLGVWLGLLLTTQPEAFPLGLPFALAGPGFTFGWRLMYGIGALLALIGILMRFQLHESPRWLISQGRVGAAEEVVAQMEAQARARVGELPAPSEIPVEAQPGRIPYIEIFGNRLYLLRTIFLFVVWFIGYITVYAIAAGLTSLLTALKFPPPEAGLIVAIGSVGFVLVAVFDYAFGELLERKYWLPVAALLTLIGCLLIALGGAGNFAVAVLGSIVLFFGFNLWVPMTYTWSTEHYPTRARATGFALVDGVGHLGGSVGLLVIPPLIPTLGPLSTFLIIAGCLIVAAVIAQFGTATRLRRLDEVSP</sequence>
<comment type="subcellular location">
    <subcellularLocation>
        <location evidence="1">Cell membrane</location>
        <topology evidence="1">Multi-pass membrane protein</topology>
    </subcellularLocation>
</comment>
<protein>
    <submittedName>
        <fullName evidence="8">MFS transporter</fullName>
    </submittedName>
</protein>
<feature type="transmembrane region" description="Helical" evidence="6">
    <location>
        <begin position="390"/>
        <end position="408"/>
    </location>
</feature>
<keyword evidence="5 6" id="KW-0472">Membrane</keyword>
<dbReference type="EMBL" id="AP019377">
    <property type="protein sequence ID" value="BBH92489.1"/>
    <property type="molecule type" value="Genomic_DNA"/>
</dbReference>
<accession>A0A455SZH4</accession>
<feature type="domain" description="Major facilitator superfamily (MFS) profile" evidence="7">
    <location>
        <begin position="41"/>
        <end position="481"/>
    </location>
</feature>
<feature type="transmembrane region" description="Helical" evidence="6">
    <location>
        <begin position="366"/>
        <end position="384"/>
    </location>
</feature>
<evidence type="ECO:0000313" key="8">
    <source>
        <dbReference type="EMBL" id="BBH92489.1"/>
    </source>
</evidence>
<feature type="transmembrane region" description="Helical" evidence="6">
    <location>
        <begin position="137"/>
        <end position="159"/>
    </location>
</feature>
<proteinExistence type="predicted"/>
<dbReference type="PROSITE" id="PS50850">
    <property type="entry name" value="MFS"/>
    <property type="match status" value="1"/>
</dbReference>
<feature type="transmembrane region" description="Helical" evidence="6">
    <location>
        <begin position="303"/>
        <end position="327"/>
    </location>
</feature>
<dbReference type="Pfam" id="PF00083">
    <property type="entry name" value="Sugar_tr"/>
    <property type="match status" value="1"/>
</dbReference>
<feature type="transmembrane region" description="Helical" evidence="6">
    <location>
        <begin position="429"/>
        <end position="450"/>
    </location>
</feature>
<dbReference type="Gene3D" id="1.20.1250.20">
    <property type="entry name" value="MFS general substrate transporter like domains"/>
    <property type="match status" value="1"/>
</dbReference>
<feature type="transmembrane region" description="Helical" evidence="6">
    <location>
        <begin position="113"/>
        <end position="131"/>
    </location>
</feature>
<organism evidence="8">
    <name type="scientific">Thermogemmatispora argillosa</name>
    <dbReference type="NCBI Taxonomy" id="2045280"/>
    <lineage>
        <taxon>Bacteria</taxon>
        <taxon>Bacillati</taxon>
        <taxon>Chloroflexota</taxon>
        <taxon>Ktedonobacteria</taxon>
        <taxon>Thermogemmatisporales</taxon>
        <taxon>Thermogemmatisporaceae</taxon>
        <taxon>Thermogemmatispora</taxon>
    </lineage>
</organism>
<feature type="transmembrane region" description="Helical" evidence="6">
    <location>
        <begin position="171"/>
        <end position="195"/>
    </location>
</feature>
<name>A0A455SZH4_9CHLR</name>
<feature type="transmembrane region" description="Helical" evidence="6">
    <location>
        <begin position="34"/>
        <end position="54"/>
    </location>
</feature>
<evidence type="ECO:0000256" key="2">
    <source>
        <dbReference type="ARBA" id="ARBA00022448"/>
    </source>
</evidence>
<dbReference type="InterPro" id="IPR005828">
    <property type="entry name" value="MFS_sugar_transport-like"/>
</dbReference>
<dbReference type="PANTHER" id="PTHR23511:SF34">
    <property type="entry name" value="SYNAPTIC VESICLE GLYCOPROTEIN 2"/>
    <property type="match status" value="1"/>
</dbReference>
<evidence type="ECO:0000256" key="4">
    <source>
        <dbReference type="ARBA" id="ARBA00022989"/>
    </source>
</evidence>
<dbReference type="AlphaFoldDB" id="A0A455SZH4"/>
<dbReference type="GO" id="GO:0005886">
    <property type="term" value="C:plasma membrane"/>
    <property type="evidence" value="ECO:0007669"/>
    <property type="project" value="UniProtKB-SubCell"/>
</dbReference>
<keyword evidence="4 6" id="KW-1133">Transmembrane helix</keyword>
<feature type="transmembrane region" description="Helical" evidence="6">
    <location>
        <begin position="82"/>
        <end position="101"/>
    </location>
</feature>
<reference evidence="8" key="1">
    <citation type="submission" date="2018-12" db="EMBL/GenBank/DDBJ databases">
        <title>Novel natural products biosynthetic potential of the class Ktedonobacteria.</title>
        <authorList>
            <person name="Zheng Y."/>
            <person name="Saitou A."/>
            <person name="Wang C.M."/>
            <person name="Toyoda A."/>
            <person name="Minakuchi Y."/>
            <person name="Sekiguchi Y."/>
            <person name="Ueda K."/>
            <person name="Takano H."/>
            <person name="Sakai Y."/>
            <person name="Yokota A."/>
            <person name="Yabe S."/>
        </authorList>
    </citation>
    <scope>NUCLEOTIDE SEQUENCE</scope>
    <source>
        <strain evidence="8">A3-2</strain>
    </source>
</reference>
<evidence type="ECO:0000259" key="7">
    <source>
        <dbReference type="PROSITE" id="PS50850"/>
    </source>
</evidence>
<dbReference type="CDD" id="cd17316">
    <property type="entry name" value="MFS_SV2_like"/>
    <property type="match status" value="1"/>
</dbReference>
<keyword evidence="2" id="KW-0813">Transport</keyword>
<feature type="transmembrane region" description="Helical" evidence="6">
    <location>
        <begin position="215"/>
        <end position="234"/>
    </location>
</feature>